<dbReference type="InterPro" id="IPR002577">
    <property type="entry name" value="HTH_HxlR"/>
</dbReference>
<keyword evidence="3" id="KW-1185">Reference proteome</keyword>
<feature type="domain" description="HTH hxlR-type" evidence="1">
    <location>
        <begin position="25"/>
        <end position="64"/>
    </location>
</feature>
<gene>
    <name evidence="2" type="ORF">AWH49_11885</name>
</gene>
<name>A0A177L8L9_9BACI</name>
<dbReference type="AlphaFoldDB" id="A0A177L8L9"/>
<accession>A0A177L8L9</accession>
<evidence type="ECO:0000313" key="3">
    <source>
        <dbReference type="Proteomes" id="UP000076935"/>
    </source>
</evidence>
<proteinExistence type="predicted"/>
<dbReference type="Proteomes" id="UP000076935">
    <property type="component" value="Unassembled WGS sequence"/>
</dbReference>
<sequence>MSNRQILYVFFNKSVNVSFWNQIIHNEGIVTRKVCAEAPIRIEYRLIGKGCEWQSMIGKMDHSGTGLNRFGEGSSKKCILWLVFPCH</sequence>
<reference evidence="2 3" key="1">
    <citation type="submission" date="2016-01" db="EMBL/GenBank/DDBJ databases">
        <title>Investigation of taxonomic status of Bacillus aminovorans.</title>
        <authorList>
            <person name="Verma A."/>
            <person name="Pal Y."/>
            <person name="Krishnamurthi S."/>
        </authorList>
    </citation>
    <scope>NUCLEOTIDE SEQUENCE [LARGE SCALE GENOMIC DNA]</scope>
    <source>
        <strain evidence="2 3">DSM 1314</strain>
    </source>
</reference>
<organism evidence="2 3">
    <name type="scientific">Domibacillus aminovorans</name>
    <dbReference type="NCBI Taxonomy" id="29332"/>
    <lineage>
        <taxon>Bacteria</taxon>
        <taxon>Bacillati</taxon>
        <taxon>Bacillota</taxon>
        <taxon>Bacilli</taxon>
        <taxon>Bacillales</taxon>
        <taxon>Bacillaceae</taxon>
        <taxon>Domibacillus</taxon>
    </lineage>
</organism>
<evidence type="ECO:0000313" key="2">
    <source>
        <dbReference type="EMBL" id="OAH61642.1"/>
    </source>
</evidence>
<dbReference type="Pfam" id="PF01638">
    <property type="entry name" value="HxlR"/>
    <property type="match status" value="1"/>
</dbReference>
<comment type="caution">
    <text evidence="2">The sequence shown here is derived from an EMBL/GenBank/DDBJ whole genome shotgun (WGS) entry which is preliminary data.</text>
</comment>
<dbReference type="EMBL" id="LQWY01000016">
    <property type="protein sequence ID" value="OAH61642.1"/>
    <property type="molecule type" value="Genomic_DNA"/>
</dbReference>
<protein>
    <recommendedName>
        <fullName evidence="1">HTH hxlR-type domain-containing protein</fullName>
    </recommendedName>
</protein>
<dbReference type="RefSeq" id="WP_063965210.1">
    <property type="nucleotide sequence ID" value="NZ_JBCNAN010000017.1"/>
</dbReference>
<evidence type="ECO:0000259" key="1">
    <source>
        <dbReference type="Pfam" id="PF01638"/>
    </source>
</evidence>